<dbReference type="Gene3D" id="3.50.50.60">
    <property type="entry name" value="FAD/NAD(P)-binding domain"/>
    <property type="match status" value="1"/>
</dbReference>
<proteinExistence type="predicted"/>
<sequence length="394" mass="43210">MSVHRSKYAAVVVGAGPAGICAVGNMLERRVGPILWVDDAFNGGRVNSQYREVPSNTKTKLFIDFAEALTPFQDILEKTPSPNAISHLRDLPQDKGTTLGNAADMLLMLTNGLIKTPGVEIRKGRVEAASLDAHKGWTVSLTHSGGDSPMQESSRVVSDRLILCTGSSPASQSLPVDVPGLQELDLDFTLAPSRLKEILPRDKPVTVAVIGASHSAILVLLNLSKLALSTHPNIKIKWFTRHSLRYAVFMDGWILRDNTGLKGEAAEWAKNNLEPERFADSPVSRCITPISYEKSKEAQTYEEHLPGCNYVVQAIGYNRDPLPDLKGDAGTMRVDYDPLTGAFSETSKGEKIPGLYGAGIAFPERVTDPHGNVEYSVGFWKFMRYMKRVTCDWN</sequence>
<evidence type="ECO:0000313" key="2">
    <source>
        <dbReference type="Proteomes" id="UP000799439"/>
    </source>
</evidence>
<evidence type="ECO:0000313" key="1">
    <source>
        <dbReference type="EMBL" id="KAF2157465.1"/>
    </source>
</evidence>
<name>A0A9P4JD48_9PEZI</name>
<organism evidence="1 2">
    <name type="scientific">Myriangium duriaei CBS 260.36</name>
    <dbReference type="NCBI Taxonomy" id="1168546"/>
    <lineage>
        <taxon>Eukaryota</taxon>
        <taxon>Fungi</taxon>
        <taxon>Dikarya</taxon>
        <taxon>Ascomycota</taxon>
        <taxon>Pezizomycotina</taxon>
        <taxon>Dothideomycetes</taxon>
        <taxon>Dothideomycetidae</taxon>
        <taxon>Myriangiales</taxon>
        <taxon>Myriangiaceae</taxon>
        <taxon>Myriangium</taxon>
    </lineage>
</organism>
<dbReference type="PANTHER" id="PTHR38688:SF1">
    <property type="entry name" value="FAD_NAD(P)-BINDING DOMAIN-CONTAINING PROTEIN"/>
    <property type="match status" value="1"/>
</dbReference>
<dbReference type="InterPro" id="IPR053275">
    <property type="entry name" value="Agnestin_monoxygenase"/>
</dbReference>
<comment type="caution">
    <text evidence="1">The sequence shown here is derived from an EMBL/GenBank/DDBJ whole genome shotgun (WGS) entry which is preliminary data.</text>
</comment>
<dbReference type="Proteomes" id="UP000799439">
    <property type="component" value="Unassembled WGS sequence"/>
</dbReference>
<protein>
    <recommendedName>
        <fullName evidence="3">FAD/NAD(P)-binding domain-containing protein</fullName>
    </recommendedName>
</protein>
<evidence type="ECO:0008006" key="3">
    <source>
        <dbReference type="Google" id="ProtNLM"/>
    </source>
</evidence>
<dbReference type="EMBL" id="ML996081">
    <property type="protein sequence ID" value="KAF2157465.1"/>
    <property type="molecule type" value="Genomic_DNA"/>
</dbReference>
<reference evidence="1" key="1">
    <citation type="journal article" date="2020" name="Stud. Mycol.">
        <title>101 Dothideomycetes genomes: a test case for predicting lifestyles and emergence of pathogens.</title>
        <authorList>
            <person name="Haridas S."/>
            <person name="Albert R."/>
            <person name="Binder M."/>
            <person name="Bloem J."/>
            <person name="Labutti K."/>
            <person name="Salamov A."/>
            <person name="Andreopoulos B."/>
            <person name="Baker S."/>
            <person name="Barry K."/>
            <person name="Bills G."/>
            <person name="Bluhm B."/>
            <person name="Cannon C."/>
            <person name="Castanera R."/>
            <person name="Culley D."/>
            <person name="Daum C."/>
            <person name="Ezra D."/>
            <person name="Gonzalez J."/>
            <person name="Henrissat B."/>
            <person name="Kuo A."/>
            <person name="Liang C."/>
            <person name="Lipzen A."/>
            <person name="Lutzoni F."/>
            <person name="Magnuson J."/>
            <person name="Mondo S."/>
            <person name="Nolan M."/>
            <person name="Ohm R."/>
            <person name="Pangilinan J."/>
            <person name="Park H.-J."/>
            <person name="Ramirez L."/>
            <person name="Alfaro M."/>
            <person name="Sun H."/>
            <person name="Tritt A."/>
            <person name="Yoshinaga Y."/>
            <person name="Zwiers L.-H."/>
            <person name="Turgeon B."/>
            <person name="Goodwin S."/>
            <person name="Spatafora J."/>
            <person name="Crous P."/>
            <person name="Grigoriev I."/>
        </authorList>
    </citation>
    <scope>NUCLEOTIDE SEQUENCE</scope>
    <source>
        <strain evidence="1">CBS 260.36</strain>
    </source>
</reference>
<accession>A0A9P4JD48</accession>
<dbReference type="PANTHER" id="PTHR38688">
    <property type="entry name" value="PYR_REDOX_2 DOMAIN-CONTAINING PROTEIN"/>
    <property type="match status" value="1"/>
</dbReference>
<dbReference type="SUPFAM" id="SSF51905">
    <property type="entry name" value="FAD/NAD(P)-binding domain"/>
    <property type="match status" value="1"/>
</dbReference>
<dbReference type="PRINTS" id="PR00368">
    <property type="entry name" value="FADPNR"/>
</dbReference>
<keyword evidence="2" id="KW-1185">Reference proteome</keyword>
<dbReference type="OrthoDB" id="432536at2759"/>
<gene>
    <name evidence="1" type="ORF">K461DRAFT_219097</name>
</gene>
<dbReference type="AlphaFoldDB" id="A0A9P4JD48"/>
<dbReference type="InterPro" id="IPR036188">
    <property type="entry name" value="FAD/NAD-bd_sf"/>
</dbReference>